<accession>A0A4Y2AJH5</accession>
<evidence type="ECO:0000313" key="2">
    <source>
        <dbReference type="EMBL" id="GBL80021.1"/>
    </source>
</evidence>
<comment type="caution">
    <text evidence="2">The sequence shown here is derived from an EMBL/GenBank/DDBJ whole genome shotgun (WGS) entry which is preliminary data.</text>
</comment>
<protein>
    <submittedName>
        <fullName evidence="2">Uncharacterized protein K02A2.6</fullName>
    </submittedName>
</protein>
<dbReference type="FunFam" id="3.10.10.10:FF:000003">
    <property type="entry name" value="Retrovirus-related Pol polyprotein from transposon 297-like Protein"/>
    <property type="match status" value="1"/>
</dbReference>
<dbReference type="SUPFAM" id="SSF56672">
    <property type="entry name" value="DNA/RNA polymerases"/>
    <property type="match status" value="1"/>
</dbReference>
<dbReference type="InterPro" id="IPR043502">
    <property type="entry name" value="DNA/RNA_pol_sf"/>
</dbReference>
<dbReference type="AlphaFoldDB" id="A0A4Y2AJH5"/>
<dbReference type="PANTHER" id="PTHR37984:SF7">
    <property type="entry name" value="INTEGRASE CATALYTIC DOMAIN-CONTAINING PROTEIN"/>
    <property type="match status" value="1"/>
</dbReference>
<sequence length="259" mass="29490">MLSGPRCDIHPKVNQYPMQVAVTISTVTTVEKLMTEENALRIIDCAAFVKKKHFAAMCRMNRSTVPRSNSRRVNEILEDQNEILSNYNDVFKGLGNFPGVPYHIVIKENAIPVIDPPRRVPQSLMSELKATLSDLEKKGIISAVNKPTDWVDSLIVVEKPNGKLRICLDPRNLNKVIKREHRIIPSAEEIISRLEGKQIFSVLDLKDGFCLIPHDQFSSDLCTFNFPFGRYQFKRLPFGIASAPEVFEKRNQNIFENIP</sequence>
<dbReference type="PANTHER" id="PTHR37984">
    <property type="entry name" value="PROTEIN CBG26694"/>
    <property type="match status" value="1"/>
</dbReference>
<dbReference type="EMBL" id="BGPR01000020">
    <property type="protein sequence ID" value="GBL80021.1"/>
    <property type="molecule type" value="Genomic_DNA"/>
</dbReference>
<gene>
    <name evidence="2" type="primary">K02A2.6_14</name>
    <name evidence="2" type="ORF">AVEN_29039_1</name>
</gene>
<dbReference type="Pfam" id="PF00078">
    <property type="entry name" value="RVT_1"/>
    <property type="match status" value="1"/>
</dbReference>
<evidence type="ECO:0000259" key="1">
    <source>
        <dbReference type="PROSITE" id="PS50878"/>
    </source>
</evidence>
<dbReference type="GO" id="GO:0071897">
    <property type="term" value="P:DNA biosynthetic process"/>
    <property type="evidence" value="ECO:0007669"/>
    <property type="project" value="UniProtKB-ARBA"/>
</dbReference>
<reference evidence="2 3" key="1">
    <citation type="journal article" date="2019" name="Sci. Rep.">
        <title>Orb-weaving spider Araneus ventricosus genome elucidates the spidroin gene catalogue.</title>
        <authorList>
            <person name="Kono N."/>
            <person name="Nakamura H."/>
            <person name="Ohtoshi R."/>
            <person name="Moran D.A.P."/>
            <person name="Shinohara A."/>
            <person name="Yoshida Y."/>
            <person name="Fujiwara M."/>
            <person name="Mori M."/>
            <person name="Tomita M."/>
            <person name="Arakawa K."/>
        </authorList>
    </citation>
    <scope>NUCLEOTIDE SEQUENCE [LARGE SCALE GENOMIC DNA]</scope>
</reference>
<dbReference type="PROSITE" id="PS50878">
    <property type="entry name" value="RT_POL"/>
    <property type="match status" value="1"/>
</dbReference>
<keyword evidence="3" id="KW-1185">Reference proteome</keyword>
<dbReference type="Gene3D" id="3.30.70.270">
    <property type="match status" value="1"/>
</dbReference>
<name>A0A4Y2AJH5_ARAVE</name>
<dbReference type="InterPro" id="IPR043128">
    <property type="entry name" value="Rev_trsase/Diguanyl_cyclase"/>
</dbReference>
<dbReference type="CDD" id="cd01647">
    <property type="entry name" value="RT_LTR"/>
    <property type="match status" value="1"/>
</dbReference>
<dbReference type="Proteomes" id="UP000499080">
    <property type="component" value="Unassembled WGS sequence"/>
</dbReference>
<proteinExistence type="predicted"/>
<dbReference type="InterPro" id="IPR000477">
    <property type="entry name" value="RT_dom"/>
</dbReference>
<organism evidence="2 3">
    <name type="scientific">Araneus ventricosus</name>
    <name type="common">Orbweaver spider</name>
    <name type="synonym">Epeira ventricosa</name>
    <dbReference type="NCBI Taxonomy" id="182803"/>
    <lineage>
        <taxon>Eukaryota</taxon>
        <taxon>Metazoa</taxon>
        <taxon>Ecdysozoa</taxon>
        <taxon>Arthropoda</taxon>
        <taxon>Chelicerata</taxon>
        <taxon>Arachnida</taxon>
        <taxon>Araneae</taxon>
        <taxon>Araneomorphae</taxon>
        <taxon>Entelegynae</taxon>
        <taxon>Araneoidea</taxon>
        <taxon>Araneidae</taxon>
        <taxon>Araneus</taxon>
    </lineage>
</organism>
<evidence type="ECO:0000313" key="3">
    <source>
        <dbReference type="Proteomes" id="UP000499080"/>
    </source>
</evidence>
<feature type="domain" description="Reverse transcriptase" evidence="1">
    <location>
        <begin position="138"/>
        <end position="259"/>
    </location>
</feature>
<dbReference type="InterPro" id="IPR050951">
    <property type="entry name" value="Retrovirus_Pol_polyprotein"/>
</dbReference>
<dbReference type="Gene3D" id="3.10.10.10">
    <property type="entry name" value="HIV Type 1 Reverse Transcriptase, subunit A, domain 1"/>
    <property type="match status" value="1"/>
</dbReference>
<dbReference type="OrthoDB" id="7698356at2759"/>